<reference evidence="2" key="1">
    <citation type="submission" date="2019-06" db="EMBL/GenBank/DDBJ databases">
        <title>The complete genome of Emcibacter congregatus ZYLT.</title>
        <authorList>
            <person name="Zhao Z."/>
        </authorList>
    </citation>
    <scope>NUCLEOTIDE SEQUENCE [LARGE SCALE GENOMIC DNA]</scope>
    <source>
        <strain evidence="2">MCCC 1A06723</strain>
    </source>
</reference>
<dbReference type="Proteomes" id="UP000319148">
    <property type="component" value="Unassembled WGS sequence"/>
</dbReference>
<dbReference type="Pfam" id="PF07310">
    <property type="entry name" value="PAS_5"/>
    <property type="match status" value="1"/>
</dbReference>
<accession>A0A501PI34</accession>
<sequence length="171" mass="18735">MIPDRENFNPANLTSLLSDIGILDWDGEKYYLRLLGTSAIDELGIDFSGPKSTQMSAAPVRDFVMSNFKTIFNFSCGLQAVVVERGRAGLVVEAAILFLPMATGEGKLNQALTCRRHLTTLGYDGKYPDLIQLGINRMNFIDLGSGVPDIDLEAEVKKTLYIAPGWESSSL</sequence>
<proteinExistence type="predicted"/>
<comment type="caution">
    <text evidence="1">The sequence shown here is derived from an EMBL/GenBank/DDBJ whole genome shotgun (WGS) entry which is preliminary data.</text>
</comment>
<dbReference type="EMBL" id="VFIY01000014">
    <property type="protein sequence ID" value="TPD59506.1"/>
    <property type="molecule type" value="Genomic_DNA"/>
</dbReference>
<evidence type="ECO:0000313" key="2">
    <source>
        <dbReference type="Proteomes" id="UP000319148"/>
    </source>
</evidence>
<dbReference type="InterPro" id="IPR009922">
    <property type="entry name" value="DUF1457"/>
</dbReference>
<protein>
    <submittedName>
        <fullName evidence="1">PAS domain-containing protein</fullName>
    </submittedName>
</protein>
<gene>
    <name evidence="1" type="ORF">FIV46_12015</name>
</gene>
<evidence type="ECO:0000313" key="1">
    <source>
        <dbReference type="EMBL" id="TPD59506.1"/>
    </source>
</evidence>
<name>A0A501PI34_9PROT</name>
<dbReference type="OrthoDB" id="8480244at2"/>
<organism evidence="1 2">
    <name type="scientific">Emcibacter nanhaiensis</name>
    <dbReference type="NCBI Taxonomy" id="1505037"/>
    <lineage>
        <taxon>Bacteria</taxon>
        <taxon>Pseudomonadati</taxon>
        <taxon>Pseudomonadota</taxon>
        <taxon>Alphaproteobacteria</taxon>
        <taxon>Emcibacterales</taxon>
        <taxon>Emcibacteraceae</taxon>
        <taxon>Emcibacter</taxon>
    </lineage>
</organism>
<dbReference type="AlphaFoldDB" id="A0A501PI34"/>
<keyword evidence="2" id="KW-1185">Reference proteome</keyword>